<dbReference type="AlphaFoldDB" id="A0A328VKK3"/>
<dbReference type="GO" id="GO:0005829">
    <property type="term" value="C:cytosol"/>
    <property type="evidence" value="ECO:0007669"/>
    <property type="project" value="TreeGrafter"/>
</dbReference>
<comment type="subcellular location">
    <subcellularLocation>
        <location evidence="10">Cytoplasm</location>
    </subcellularLocation>
</comment>
<feature type="domain" description="tRNA synthetases class I catalytic" evidence="11">
    <location>
        <begin position="14"/>
        <end position="315"/>
    </location>
</feature>
<sequence length="398" mass="45156">MKLFNTLTQRVETFVPLEGNNVRIYVCGVTPYDTTHLGHAFTYASFDTLIRYLEFRGYSVRYVQNVTDIDDDILRKARELGVPWDELGRRETERFLRDMDALNVRRPTFYVRATDEIPHIIEIVQQLIERGYAYVSDGCVYYDVRRDPDFGVLGRAIGLNDYDAMLAVANERGNYPDDRRKRDPLDFVLWQAQAPGEPAWPSPWGPGRPGWHIECSAMALHYLGEQLDIHGGGADLAFPHHTCEIAQSEHYTGKAPFVRYWLHTGMVYQQGEKMSKSLGNLTLVSDLLKQYSANAIRLLLLNHHYRQPWECFPADLQLASQQAALFEEVAALAAGCPAETTESSSELRAHFESLLDDDLKTPEAVQLLQETGQAALASRDVCLASDVARLLRVLGLRY</sequence>
<comment type="caution">
    <text evidence="12">The sequence shown here is derived from an EMBL/GenBank/DDBJ whole genome shotgun (WGS) entry which is preliminary data.</text>
</comment>
<dbReference type="CDD" id="cd00672">
    <property type="entry name" value="CysRS_core"/>
    <property type="match status" value="1"/>
</dbReference>
<gene>
    <name evidence="10" type="primary">cysS</name>
    <name evidence="12" type="ORF">A4R35_14300</name>
</gene>
<feature type="short sequence motif" description="'HIGH' region" evidence="10">
    <location>
        <begin position="29"/>
        <end position="39"/>
    </location>
</feature>
<evidence type="ECO:0000256" key="7">
    <source>
        <dbReference type="ARBA" id="ARBA00022917"/>
    </source>
</evidence>
<comment type="cofactor">
    <cofactor evidence="10">
        <name>Zn(2+)</name>
        <dbReference type="ChEBI" id="CHEBI:29105"/>
    </cofactor>
    <text evidence="10">Binds 1 zinc ion per subunit.</text>
</comment>
<dbReference type="EC" id="6.1.1.16" evidence="10"/>
<evidence type="ECO:0000259" key="11">
    <source>
        <dbReference type="Pfam" id="PF01406"/>
    </source>
</evidence>
<protein>
    <recommendedName>
        <fullName evidence="10">Cysteine--tRNA ligase</fullName>
        <ecNumber evidence="10">6.1.1.16</ecNumber>
    </recommendedName>
    <alternativeName>
        <fullName evidence="10">Cysteinyl-tRNA synthetase</fullName>
        <shortName evidence="10">CysRS</shortName>
    </alternativeName>
</protein>
<evidence type="ECO:0000256" key="4">
    <source>
        <dbReference type="ARBA" id="ARBA00022741"/>
    </source>
</evidence>
<keyword evidence="6 10" id="KW-0067">ATP-binding</keyword>
<keyword evidence="10" id="KW-0963">Cytoplasm</keyword>
<dbReference type="PANTHER" id="PTHR10890">
    <property type="entry name" value="CYSTEINYL-TRNA SYNTHETASE"/>
    <property type="match status" value="1"/>
</dbReference>
<feature type="binding site" evidence="10">
    <location>
        <position position="240"/>
    </location>
    <ligand>
        <name>Zn(2+)</name>
        <dbReference type="ChEBI" id="CHEBI:29105"/>
    </ligand>
</feature>
<keyword evidence="7 10" id="KW-0648">Protein biosynthesis</keyword>
<dbReference type="InterPro" id="IPR015803">
    <property type="entry name" value="Cys-tRNA-ligase"/>
</dbReference>
<dbReference type="SUPFAM" id="SSF52374">
    <property type="entry name" value="Nucleotidylyl transferase"/>
    <property type="match status" value="1"/>
</dbReference>
<dbReference type="InterPro" id="IPR024909">
    <property type="entry name" value="Cys-tRNA/MSH_ligase"/>
</dbReference>
<comment type="catalytic activity">
    <reaction evidence="9 10">
        <text>tRNA(Cys) + L-cysteine + ATP = L-cysteinyl-tRNA(Cys) + AMP + diphosphate</text>
        <dbReference type="Rhea" id="RHEA:17773"/>
        <dbReference type="Rhea" id="RHEA-COMP:9661"/>
        <dbReference type="Rhea" id="RHEA-COMP:9679"/>
        <dbReference type="ChEBI" id="CHEBI:30616"/>
        <dbReference type="ChEBI" id="CHEBI:33019"/>
        <dbReference type="ChEBI" id="CHEBI:35235"/>
        <dbReference type="ChEBI" id="CHEBI:78442"/>
        <dbReference type="ChEBI" id="CHEBI:78517"/>
        <dbReference type="ChEBI" id="CHEBI:456215"/>
        <dbReference type="EC" id="6.1.1.16"/>
    </reaction>
</comment>
<keyword evidence="4 10" id="KW-0547">Nucleotide-binding</keyword>
<comment type="similarity">
    <text evidence="10">Belongs to the class-I aminoacyl-tRNA synthetase family.</text>
</comment>
<dbReference type="EMBL" id="MCIF01000002">
    <property type="protein sequence ID" value="RAQ96712.1"/>
    <property type="molecule type" value="Genomic_DNA"/>
</dbReference>
<evidence type="ECO:0000256" key="5">
    <source>
        <dbReference type="ARBA" id="ARBA00022833"/>
    </source>
</evidence>
<feature type="binding site" evidence="10">
    <location>
        <position position="27"/>
    </location>
    <ligand>
        <name>Zn(2+)</name>
        <dbReference type="ChEBI" id="CHEBI:29105"/>
    </ligand>
</feature>
<dbReference type="GO" id="GO:0004817">
    <property type="term" value="F:cysteine-tRNA ligase activity"/>
    <property type="evidence" value="ECO:0007669"/>
    <property type="project" value="UniProtKB-UniRule"/>
</dbReference>
<dbReference type="HAMAP" id="MF_00041">
    <property type="entry name" value="Cys_tRNA_synth"/>
    <property type="match status" value="1"/>
</dbReference>
<keyword evidence="3 10" id="KW-0479">Metal-binding</keyword>
<evidence type="ECO:0000256" key="6">
    <source>
        <dbReference type="ARBA" id="ARBA00022840"/>
    </source>
</evidence>
<evidence type="ECO:0000256" key="3">
    <source>
        <dbReference type="ARBA" id="ARBA00022723"/>
    </source>
</evidence>
<dbReference type="GO" id="GO:0006423">
    <property type="term" value="P:cysteinyl-tRNA aminoacylation"/>
    <property type="evidence" value="ECO:0007669"/>
    <property type="project" value="UniProtKB-UniRule"/>
</dbReference>
<keyword evidence="13" id="KW-1185">Reference proteome</keyword>
<dbReference type="NCBIfam" id="TIGR00435">
    <property type="entry name" value="cysS"/>
    <property type="match status" value="1"/>
</dbReference>
<evidence type="ECO:0000313" key="12">
    <source>
        <dbReference type="EMBL" id="RAQ96712.1"/>
    </source>
</evidence>
<accession>A0A328VKK3</accession>
<feature type="binding site" evidence="10">
    <location>
        <position position="276"/>
    </location>
    <ligand>
        <name>ATP</name>
        <dbReference type="ChEBI" id="CHEBI:30616"/>
    </ligand>
</feature>
<feature type="binding site" evidence="10">
    <location>
        <position position="215"/>
    </location>
    <ligand>
        <name>Zn(2+)</name>
        <dbReference type="ChEBI" id="CHEBI:29105"/>
    </ligand>
</feature>
<dbReference type="Proteomes" id="UP000248706">
    <property type="component" value="Unassembled WGS sequence"/>
</dbReference>
<reference evidence="12 13" key="1">
    <citation type="submission" date="2016-08" db="EMBL/GenBank/DDBJ databases">
        <title>Analysis of Carbohydrate Active Enzymes in Thermogemmatispora T81 Reveals Carbohydrate Degradation Ability.</title>
        <authorList>
            <person name="Tomazini A."/>
            <person name="Lal S."/>
            <person name="Stott M."/>
            <person name="Henrissat B."/>
            <person name="Polikarpov I."/>
            <person name="Sparling R."/>
            <person name="Levin D.B."/>
        </authorList>
    </citation>
    <scope>NUCLEOTIDE SEQUENCE [LARGE SCALE GENOMIC DNA]</scope>
    <source>
        <strain evidence="12 13">T81</strain>
    </source>
</reference>
<evidence type="ECO:0000313" key="13">
    <source>
        <dbReference type="Proteomes" id="UP000248706"/>
    </source>
</evidence>
<feature type="short sequence motif" description="'KMSKS' region" evidence="10">
    <location>
        <begin position="273"/>
        <end position="277"/>
    </location>
</feature>
<dbReference type="Gene3D" id="3.40.50.620">
    <property type="entry name" value="HUPs"/>
    <property type="match status" value="1"/>
</dbReference>
<evidence type="ECO:0000256" key="9">
    <source>
        <dbReference type="ARBA" id="ARBA00047398"/>
    </source>
</evidence>
<keyword evidence="5 10" id="KW-0862">Zinc</keyword>
<dbReference type="RefSeq" id="WP_112430510.1">
    <property type="nucleotide sequence ID" value="NZ_MCIF01000002.1"/>
</dbReference>
<evidence type="ECO:0000256" key="8">
    <source>
        <dbReference type="ARBA" id="ARBA00023146"/>
    </source>
</evidence>
<dbReference type="GO" id="GO:0005524">
    <property type="term" value="F:ATP binding"/>
    <property type="evidence" value="ECO:0007669"/>
    <property type="project" value="UniProtKB-UniRule"/>
</dbReference>
<proteinExistence type="inferred from homology"/>
<keyword evidence="2 10" id="KW-0436">Ligase</keyword>
<evidence type="ECO:0000256" key="1">
    <source>
        <dbReference type="ARBA" id="ARBA00011245"/>
    </source>
</evidence>
<evidence type="ECO:0000256" key="10">
    <source>
        <dbReference type="HAMAP-Rule" id="MF_00041"/>
    </source>
</evidence>
<organism evidence="12 13">
    <name type="scientific">Thermogemmatispora tikiterensis</name>
    <dbReference type="NCBI Taxonomy" id="1825093"/>
    <lineage>
        <taxon>Bacteria</taxon>
        <taxon>Bacillati</taxon>
        <taxon>Chloroflexota</taxon>
        <taxon>Ktedonobacteria</taxon>
        <taxon>Thermogemmatisporales</taxon>
        <taxon>Thermogemmatisporaceae</taxon>
        <taxon>Thermogemmatispora</taxon>
    </lineage>
</organism>
<dbReference type="Pfam" id="PF01406">
    <property type="entry name" value="tRNA-synt_1e"/>
    <property type="match status" value="1"/>
</dbReference>
<dbReference type="OrthoDB" id="9815130at2"/>
<evidence type="ECO:0000256" key="2">
    <source>
        <dbReference type="ARBA" id="ARBA00022598"/>
    </source>
</evidence>
<dbReference type="GO" id="GO:0008270">
    <property type="term" value="F:zinc ion binding"/>
    <property type="evidence" value="ECO:0007669"/>
    <property type="project" value="UniProtKB-UniRule"/>
</dbReference>
<dbReference type="PRINTS" id="PR00983">
    <property type="entry name" value="TRNASYNTHCYS"/>
</dbReference>
<dbReference type="InterPro" id="IPR014729">
    <property type="entry name" value="Rossmann-like_a/b/a_fold"/>
</dbReference>
<keyword evidence="8 10" id="KW-0030">Aminoacyl-tRNA synthetase</keyword>
<dbReference type="PANTHER" id="PTHR10890:SF3">
    <property type="entry name" value="CYSTEINE--TRNA LIGASE, CYTOPLASMIC"/>
    <property type="match status" value="1"/>
</dbReference>
<dbReference type="InterPro" id="IPR032678">
    <property type="entry name" value="tRNA-synt_1_cat_dom"/>
</dbReference>
<comment type="subunit">
    <text evidence="1 10">Monomer.</text>
</comment>
<name>A0A328VKK3_9CHLR</name>
<feature type="binding site" evidence="10">
    <location>
        <position position="244"/>
    </location>
    <ligand>
        <name>Zn(2+)</name>
        <dbReference type="ChEBI" id="CHEBI:29105"/>
    </ligand>
</feature>